<dbReference type="AlphaFoldDB" id="A0A0H5R189"/>
<dbReference type="EMBL" id="HACM01001127">
    <property type="protein sequence ID" value="CRZ01569.1"/>
    <property type="molecule type" value="Transcribed_RNA"/>
</dbReference>
<proteinExistence type="predicted"/>
<organism evidence="2">
    <name type="scientific">Spongospora subterranea</name>
    <dbReference type="NCBI Taxonomy" id="70186"/>
    <lineage>
        <taxon>Eukaryota</taxon>
        <taxon>Sar</taxon>
        <taxon>Rhizaria</taxon>
        <taxon>Endomyxa</taxon>
        <taxon>Phytomyxea</taxon>
        <taxon>Plasmodiophorida</taxon>
        <taxon>Plasmodiophoridae</taxon>
        <taxon>Spongospora</taxon>
    </lineage>
</organism>
<feature type="compositionally biased region" description="Polar residues" evidence="1">
    <location>
        <begin position="315"/>
        <end position="327"/>
    </location>
</feature>
<protein>
    <submittedName>
        <fullName evidence="2">Uncharacterized protein</fullName>
    </submittedName>
</protein>
<feature type="compositionally biased region" description="Basic and acidic residues" evidence="1">
    <location>
        <begin position="330"/>
        <end position="339"/>
    </location>
</feature>
<accession>A0A0H5R189</accession>
<sequence length="551" mass="61945">KFIIGELDKRLSQVLNEHTTAKLLIDQLRRIQAARMTLHSQIIDDLKTSAEDSFAWPDNVDYIFQLYISTNDASVSADELEALLKIRAREALLPEIDLKGGLAQLEDLEKVTRNCIQQESSQLQKEMNNKEALRVKLSDAMSMLFSWAKSGETLPKSEQADSAPQLDRASSESAPDLALSMAVTKKDVLLANGEHTSAFQSPIADGTLHDLCSKSAKRKKISPFKCEPFTAGVDTVPENPINDTIFPTLMQNITEDGIKYRLPLTADYLHRSTPEADYINHQCPVIHLPIPTAPRMALNTDSPSTNHAVGILQQTGQTKQSSMSNTETEFEGRPNKHNIVNHDFRNLPMQQHMKMYSVVDPRNHSIFASKSLHQSAAPRNFSATGNTDSGTRVRIYNCSCIFDEYSKESAFNWTFCIYRSPLYREANFEFSETQVLSAVYPQRLIVVDSVCECLSRIPSTVAALKSKKKGFFRALTGLGYAHKVMAKPDKKFQNQAWTATIAGTKQWLNRVRSFSPNTLMIEELDICRLEEFIDSRVAPILETWEDTAMNN</sequence>
<feature type="non-terminal residue" evidence="2">
    <location>
        <position position="1"/>
    </location>
</feature>
<reference evidence="2" key="1">
    <citation type="submission" date="2015-04" db="EMBL/GenBank/DDBJ databases">
        <title>The genome sequence of the plant pathogenic Rhizarian Plasmodiophora brassicae reveals insights in its biotrophic life cycle and the origin of chitin synthesis.</title>
        <authorList>
            <person name="Schwelm A."/>
            <person name="Fogelqvist J."/>
            <person name="Knaust A."/>
            <person name="Julke S."/>
            <person name="Lilja T."/>
            <person name="Dhandapani V."/>
            <person name="Bonilla-Rosso G."/>
            <person name="Karlsson M."/>
            <person name="Shevchenko A."/>
            <person name="Choi S.R."/>
            <person name="Kim H.G."/>
            <person name="Park J.Y."/>
            <person name="Lim Y.P."/>
            <person name="Ludwig-Muller J."/>
            <person name="Dixelius C."/>
        </authorList>
    </citation>
    <scope>NUCLEOTIDE SEQUENCE</scope>
    <source>
        <tissue evidence="2">Potato root galls</tissue>
    </source>
</reference>
<feature type="region of interest" description="Disordered" evidence="1">
    <location>
        <begin position="154"/>
        <end position="173"/>
    </location>
</feature>
<evidence type="ECO:0000313" key="2">
    <source>
        <dbReference type="EMBL" id="CRZ01569.1"/>
    </source>
</evidence>
<evidence type="ECO:0000256" key="1">
    <source>
        <dbReference type="SAM" id="MobiDB-lite"/>
    </source>
</evidence>
<feature type="region of interest" description="Disordered" evidence="1">
    <location>
        <begin position="315"/>
        <end position="339"/>
    </location>
</feature>
<name>A0A0H5R189_9EUKA</name>